<dbReference type="InterPro" id="IPR001867">
    <property type="entry name" value="OmpR/PhoB-type_DNA-bd"/>
</dbReference>
<evidence type="ECO:0000259" key="5">
    <source>
        <dbReference type="PROSITE" id="PS51755"/>
    </source>
</evidence>
<dbReference type="InterPro" id="IPR036388">
    <property type="entry name" value="WH-like_DNA-bd_sf"/>
</dbReference>
<evidence type="ECO:0000256" key="4">
    <source>
        <dbReference type="SAM" id="Phobius"/>
    </source>
</evidence>
<keyword evidence="4" id="KW-0812">Transmembrane</keyword>
<dbReference type="GO" id="GO:0003677">
    <property type="term" value="F:DNA binding"/>
    <property type="evidence" value="ECO:0007669"/>
    <property type="project" value="UniProtKB-UniRule"/>
</dbReference>
<keyword evidence="4" id="KW-0472">Membrane</keyword>
<dbReference type="Pfam" id="PF00486">
    <property type="entry name" value="Trans_reg_C"/>
    <property type="match status" value="1"/>
</dbReference>
<organism evidence="6 7">
    <name type="scientific">Pseudoalteromonas luteoviolacea (strain 2ta16)</name>
    <dbReference type="NCBI Taxonomy" id="1353533"/>
    <lineage>
        <taxon>Bacteria</taxon>
        <taxon>Pseudomonadati</taxon>
        <taxon>Pseudomonadota</taxon>
        <taxon>Gammaproteobacteria</taxon>
        <taxon>Alteromonadales</taxon>
        <taxon>Pseudoalteromonadaceae</taxon>
        <taxon>Pseudoalteromonas</taxon>
    </lineage>
</organism>
<evidence type="ECO:0000256" key="1">
    <source>
        <dbReference type="ARBA" id="ARBA00009820"/>
    </source>
</evidence>
<dbReference type="CDD" id="cd00383">
    <property type="entry name" value="trans_reg_C"/>
    <property type="match status" value="1"/>
</dbReference>
<feature type="transmembrane region" description="Helical" evidence="4">
    <location>
        <begin position="125"/>
        <end position="144"/>
    </location>
</feature>
<dbReference type="Proteomes" id="UP000017820">
    <property type="component" value="Unassembled WGS sequence"/>
</dbReference>
<dbReference type="PROSITE" id="PS51755">
    <property type="entry name" value="OMPR_PHOB"/>
    <property type="match status" value="1"/>
</dbReference>
<evidence type="ECO:0000256" key="2">
    <source>
        <dbReference type="ARBA" id="ARBA00023125"/>
    </source>
</evidence>
<dbReference type="Gene3D" id="1.10.10.10">
    <property type="entry name" value="Winged helix-like DNA-binding domain superfamily/Winged helix DNA-binding domain"/>
    <property type="match status" value="1"/>
</dbReference>
<comment type="similarity">
    <text evidence="1">Belongs to the TolB family.</text>
</comment>
<dbReference type="InterPro" id="IPR011659">
    <property type="entry name" value="WD40"/>
</dbReference>
<dbReference type="SUPFAM" id="SSF46894">
    <property type="entry name" value="C-terminal effector domain of the bipartite response regulators"/>
    <property type="match status" value="1"/>
</dbReference>
<dbReference type="RefSeq" id="WP_023398093.1">
    <property type="nucleotide sequence ID" value="NZ_AUSV01000013.1"/>
</dbReference>
<dbReference type="InterPro" id="IPR011042">
    <property type="entry name" value="6-blade_b-propeller_TolB-like"/>
</dbReference>
<reference evidence="6 7" key="1">
    <citation type="submission" date="2013-07" db="EMBL/GenBank/DDBJ databases">
        <title>Draft genome sequence of Pseudoalteromonas luteoviolacea 2ta16.</title>
        <authorList>
            <person name="Allen E.E."/>
            <person name="Azam F."/>
            <person name="Podell S."/>
        </authorList>
    </citation>
    <scope>NUCLEOTIDE SEQUENCE [LARGE SCALE GENOMIC DNA]</scope>
    <source>
        <strain evidence="6 7">2ta16</strain>
    </source>
</reference>
<dbReference type="SUPFAM" id="SSF82171">
    <property type="entry name" value="DPP6 N-terminal domain-like"/>
    <property type="match status" value="1"/>
</dbReference>
<protein>
    <submittedName>
        <fullName evidence="6">DNA-binding winged-HTH domain protein</fullName>
    </submittedName>
</protein>
<dbReference type="GO" id="GO:0006355">
    <property type="term" value="P:regulation of DNA-templated transcription"/>
    <property type="evidence" value="ECO:0007669"/>
    <property type="project" value="InterPro"/>
</dbReference>
<dbReference type="PANTHER" id="PTHR36842">
    <property type="entry name" value="PROTEIN TOLB HOMOLOG"/>
    <property type="match status" value="1"/>
</dbReference>
<gene>
    <name evidence="6" type="ORF">PL2TA16_00705</name>
</gene>
<dbReference type="Gene3D" id="2.120.10.30">
    <property type="entry name" value="TolB, C-terminal domain"/>
    <property type="match status" value="2"/>
</dbReference>
<feature type="DNA-binding region" description="OmpR/PhoB-type" evidence="3">
    <location>
        <begin position="1"/>
        <end position="99"/>
    </location>
</feature>
<dbReference type="GO" id="GO:0000160">
    <property type="term" value="P:phosphorelay signal transduction system"/>
    <property type="evidence" value="ECO:0007669"/>
    <property type="project" value="InterPro"/>
</dbReference>
<dbReference type="AlphaFoldDB" id="V4HV44"/>
<sequence length="685" mass="77361">MRQIIINERIIDTARNQISYKNQQLILPPKVIAVLYCLAKRQGQVVSHDDMIDEVWKSVVVSPNSLQRAIAELRKALGDDGKSQSVIKTHSKQGYSLEVPVLWCDRQTQSTDVVHRDTKKAAKPALFLVIALLMISLIGVFYFAKPQSEAIEFTQLTSLTASDVQEGAGLFSPDGKYLVFYRHLAHCESELWAKDLVSEQAVKLTLSGAKFSGFTFSPDGKKLGFLQNRACEQESNEYDHAVKNCWDLVAIDFAEALNNPQTPHVLKTCKSTKMYHPQWLTSDSIATLETQSNQLRVAIHNTSDHQVDTLFEDKNLHLYVLRYSPTHQLLAVIGFNKEGGQVLSLLTPSGELAAQNIIDFPASFDSSIRIYPNFDPDSQRLLYGSGKALFELNFDGKVKPITLPLYQDIYSINFHPHTNAIVGTYGIYDSDLVSASIELDKVSNVFVSQSRSTRREWGGQFSPDEKYLAFISSRNGSDQVWFSGGTQSKRITQIKGPERVLALQWLQTSKGIIVATNQALYQYDLRGQRRVLVSDKDIEGLYRSRLPTHSLIAYRERDETHLATLSLEGKLEILLKTAVQDAVLLKPQSLIYQDLKGHFWRVEQGQVVALSVLNQHAHKAQFIERDGFLYGLSSANWLWRYDIKHAHYQLIKKLDANILSIADVGDSQLLFEKLISQQKEIVMIE</sequence>
<comment type="caution">
    <text evidence="6">The sequence shown here is derived from an EMBL/GenBank/DDBJ whole genome shotgun (WGS) entry which is preliminary data.</text>
</comment>
<proteinExistence type="inferred from homology"/>
<keyword evidence="4" id="KW-1133">Transmembrane helix</keyword>
<evidence type="ECO:0000256" key="3">
    <source>
        <dbReference type="PROSITE-ProRule" id="PRU01091"/>
    </source>
</evidence>
<keyword evidence="2 3" id="KW-0238">DNA-binding</keyword>
<dbReference type="PATRIC" id="fig|1353533.3.peg.1142"/>
<dbReference type="EMBL" id="AUSV01000013">
    <property type="protein sequence ID" value="ESP94705.1"/>
    <property type="molecule type" value="Genomic_DNA"/>
</dbReference>
<dbReference type="SMART" id="SM00862">
    <property type="entry name" value="Trans_reg_C"/>
    <property type="match status" value="1"/>
</dbReference>
<dbReference type="Pfam" id="PF07676">
    <property type="entry name" value="PD40"/>
    <property type="match status" value="2"/>
</dbReference>
<dbReference type="InterPro" id="IPR016032">
    <property type="entry name" value="Sig_transdc_resp-reg_C-effctor"/>
</dbReference>
<feature type="domain" description="OmpR/PhoB-type" evidence="5">
    <location>
        <begin position="1"/>
        <end position="99"/>
    </location>
</feature>
<name>V4HV44_PSEL2</name>
<evidence type="ECO:0000313" key="6">
    <source>
        <dbReference type="EMBL" id="ESP94705.1"/>
    </source>
</evidence>
<evidence type="ECO:0000313" key="7">
    <source>
        <dbReference type="Proteomes" id="UP000017820"/>
    </source>
</evidence>
<accession>V4HV44</accession>